<dbReference type="EMBL" id="BAABJV010000003">
    <property type="protein sequence ID" value="GAA4772811.1"/>
    <property type="molecule type" value="Genomic_DNA"/>
</dbReference>
<organism evidence="2 3">
    <name type="scientific">Streptomyces sanyensis</name>
    <dbReference type="NCBI Taxonomy" id="568869"/>
    <lineage>
        <taxon>Bacteria</taxon>
        <taxon>Bacillati</taxon>
        <taxon>Actinomycetota</taxon>
        <taxon>Actinomycetes</taxon>
        <taxon>Kitasatosporales</taxon>
        <taxon>Streptomycetaceae</taxon>
        <taxon>Streptomyces</taxon>
    </lineage>
</organism>
<reference evidence="3" key="1">
    <citation type="journal article" date="2019" name="Int. J. Syst. Evol. Microbiol.">
        <title>The Global Catalogue of Microorganisms (GCM) 10K type strain sequencing project: providing services to taxonomists for standard genome sequencing and annotation.</title>
        <authorList>
            <consortium name="The Broad Institute Genomics Platform"/>
            <consortium name="The Broad Institute Genome Sequencing Center for Infectious Disease"/>
            <person name="Wu L."/>
            <person name="Ma J."/>
        </authorList>
    </citation>
    <scope>NUCLEOTIDE SEQUENCE [LARGE SCALE GENOMIC DNA]</scope>
    <source>
        <strain evidence="3">JCM 18324</strain>
    </source>
</reference>
<accession>A0ABP9A2R2</accession>
<evidence type="ECO:0000313" key="3">
    <source>
        <dbReference type="Proteomes" id="UP001501147"/>
    </source>
</evidence>
<dbReference type="Proteomes" id="UP001501147">
    <property type="component" value="Unassembled WGS sequence"/>
</dbReference>
<name>A0ABP9A2R2_9ACTN</name>
<evidence type="ECO:0000313" key="2">
    <source>
        <dbReference type="EMBL" id="GAA4772811.1"/>
    </source>
</evidence>
<feature type="compositionally biased region" description="Basic and acidic residues" evidence="1">
    <location>
        <begin position="39"/>
        <end position="57"/>
    </location>
</feature>
<proteinExistence type="predicted"/>
<gene>
    <name evidence="2" type="ORF">GCM10023329_20600</name>
</gene>
<comment type="caution">
    <text evidence="2">The sequence shown here is derived from an EMBL/GenBank/DDBJ whole genome shotgun (WGS) entry which is preliminary data.</text>
</comment>
<evidence type="ECO:0000256" key="1">
    <source>
        <dbReference type="SAM" id="MobiDB-lite"/>
    </source>
</evidence>
<sequence>MAASPCGWTVTCAKAVPERARTETAAAVAVAAIRETFTEEHSTVGRRRDVPRADARGHGGSAPVERAAFRRRVRRRAGARA</sequence>
<keyword evidence="3" id="KW-1185">Reference proteome</keyword>
<protein>
    <submittedName>
        <fullName evidence="2">Uncharacterized protein</fullName>
    </submittedName>
</protein>
<feature type="region of interest" description="Disordered" evidence="1">
    <location>
        <begin position="39"/>
        <end position="65"/>
    </location>
</feature>